<evidence type="ECO:0000256" key="4">
    <source>
        <dbReference type="SAM" id="MobiDB-lite"/>
    </source>
</evidence>
<evidence type="ECO:0000256" key="1">
    <source>
        <dbReference type="ARBA" id="ARBA00022527"/>
    </source>
</evidence>
<dbReference type="AlphaFoldDB" id="A0A9P3H2K9"/>
<dbReference type="OrthoDB" id="413582at2759"/>
<keyword evidence="2" id="KW-0547">Nucleotide-binding</keyword>
<dbReference type="InterPro" id="IPR011009">
    <property type="entry name" value="Kinase-like_dom_sf"/>
</dbReference>
<evidence type="ECO:0000313" key="6">
    <source>
        <dbReference type="EMBL" id="GJJ68955.1"/>
    </source>
</evidence>
<keyword evidence="1" id="KW-0808">Transferase</keyword>
<feature type="compositionally biased region" description="Polar residues" evidence="4">
    <location>
        <begin position="259"/>
        <end position="268"/>
    </location>
</feature>
<accession>A0A9P3H2K9</accession>
<feature type="compositionally biased region" description="Basic and acidic residues" evidence="4">
    <location>
        <begin position="426"/>
        <end position="449"/>
    </location>
</feature>
<feature type="domain" description="Protein kinase" evidence="5">
    <location>
        <begin position="90"/>
        <end position="642"/>
    </location>
</feature>
<dbReference type="GO" id="GO:0004674">
    <property type="term" value="F:protein serine/threonine kinase activity"/>
    <property type="evidence" value="ECO:0007669"/>
    <property type="project" value="UniProtKB-KW"/>
</dbReference>
<dbReference type="GO" id="GO:0005524">
    <property type="term" value="F:ATP binding"/>
    <property type="evidence" value="ECO:0007669"/>
    <property type="project" value="UniProtKB-KW"/>
</dbReference>
<proteinExistence type="predicted"/>
<feature type="region of interest" description="Disordered" evidence="4">
    <location>
        <begin position="426"/>
        <end position="454"/>
    </location>
</feature>
<comment type="caution">
    <text evidence="6">The sequence shown here is derived from an EMBL/GenBank/DDBJ whole genome shotgun (WGS) entry which is preliminary data.</text>
</comment>
<gene>
    <name evidence="6" type="ORF">EMPS_01301</name>
</gene>
<dbReference type="Pfam" id="PF00069">
    <property type="entry name" value="Pkinase"/>
    <property type="match status" value="1"/>
</dbReference>
<feature type="compositionally biased region" description="Polar residues" evidence="4">
    <location>
        <begin position="578"/>
        <end position="591"/>
    </location>
</feature>
<sequence length="756" mass="83436">MHVLNSIEVLHENPYTGDKITKAKIVSIDKSILPPVEKSSGHEPPLNQDSKAHKDENESNDDTPTSASLPRYVAIKYLSDYRKRPQRKKLSPTRAPGHGWSSDSSYCSSDSEDDEQEDRAENDGILLDEKGSRLVPPLGFYRIPDRIRFGIKARREIKALKAAQGHPSIIKFLGFTNDPVENPLKAATEQKYDLQQRRRSTSLPAPSDLFTHSRDSLRESAPPGSSAALGRSLFADDGPVAPSDSVLAAPPSSLRDLQGSASNDNNSSLDVTINWKSRFDSDSEYDSCNNGSSSSDEDGPPSGKDQGATVSNVPMKRKKKETNWSRVFSRQPRIGGILLPYLPLTLQDLIRIGWTKSRPLLVETCMRQVLEGLAWIHDEAGLIHRDISPGNIMVGMSSPVGSNEEGWVQCMISDFGCATFHPLKSDTENDASKQDQQEVKESEPAKEEQQPISHLEQLQQHQQPGLTFEVGTRAYRAPELLFSSGDYTHAVDLWSAGVIFAEMYLGKTLFEAESDIGQVCAIVKVLGTPNEENWPEYTSMPDHGKLVFTVKKTDPLSEHLLGADYPQAPTADVEGDNGPTSHSSDGQNSEEATNDHCLPSPPSSPPTLISRTAFDLIDRLIVYSASARLTATEALAFKDHYLDRTNTSKEGVDKNPLYLQLKEQCAFDSRQMLLAKEQLKQQLEEEGDEYGYEHGFESGQGEDSPQEDDDDGEPGYRPQPVGRGLAVEAGQQDYGLHPGLSFGRSIWEEADEEDDV</sequence>
<feature type="region of interest" description="Disordered" evidence="4">
    <location>
        <begin position="284"/>
        <end position="324"/>
    </location>
</feature>
<reference evidence="6" key="1">
    <citation type="submission" date="2021-11" db="EMBL/GenBank/DDBJ databases">
        <authorList>
            <person name="Herlambang A."/>
            <person name="Guo Y."/>
            <person name="Takashima Y."/>
            <person name="Nishizawa T."/>
        </authorList>
    </citation>
    <scope>NUCLEOTIDE SEQUENCE</scope>
    <source>
        <strain evidence="6">E1425</strain>
    </source>
</reference>
<feature type="region of interest" description="Disordered" evidence="4">
    <location>
        <begin position="560"/>
        <end position="605"/>
    </location>
</feature>
<feature type="region of interest" description="Disordered" evidence="4">
    <location>
        <begin position="34"/>
        <end position="125"/>
    </location>
</feature>
<evidence type="ECO:0000256" key="2">
    <source>
        <dbReference type="ARBA" id="ARBA00022741"/>
    </source>
</evidence>
<dbReference type="SUPFAM" id="SSF56112">
    <property type="entry name" value="Protein kinase-like (PK-like)"/>
    <property type="match status" value="1"/>
</dbReference>
<keyword evidence="7" id="KW-1185">Reference proteome</keyword>
<evidence type="ECO:0000259" key="5">
    <source>
        <dbReference type="PROSITE" id="PS50011"/>
    </source>
</evidence>
<keyword evidence="3" id="KW-0067">ATP-binding</keyword>
<protein>
    <recommendedName>
        <fullName evidence="5">Protein kinase domain-containing protein</fullName>
    </recommendedName>
</protein>
<dbReference type="PANTHER" id="PTHR24055">
    <property type="entry name" value="MITOGEN-ACTIVATED PROTEIN KINASE"/>
    <property type="match status" value="1"/>
</dbReference>
<dbReference type="PROSITE" id="PS00109">
    <property type="entry name" value="PROTEIN_KINASE_TYR"/>
    <property type="match status" value="1"/>
</dbReference>
<dbReference type="EMBL" id="BQFW01000002">
    <property type="protein sequence ID" value="GJJ68955.1"/>
    <property type="molecule type" value="Genomic_DNA"/>
</dbReference>
<dbReference type="PROSITE" id="PS50011">
    <property type="entry name" value="PROTEIN_KINASE_DOM"/>
    <property type="match status" value="1"/>
</dbReference>
<dbReference type="InterPro" id="IPR050117">
    <property type="entry name" value="MAPK"/>
</dbReference>
<dbReference type="Gene3D" id="1.10.510.10">
    <property type="entry name" value="Transferase(Phosphotransferase) domain 1"/>
    <property type="match status" value="1"/>
</dbReference>
<dbReference type="InterPro" id="IPR008266">
    <property type="entry name" value="Tyr_kinase_AS"/>
</dbReference>
<keyword evidence="1" id="KW-0723">Serine/threonine-protein kinase</keyword>
<dbReference type="InterPro" id="IPR000719">
    <property type="entry name" value="Prot_kinase_dom"/>
</dbReference>
<evidence type="ECO:0000256" key="3">
    <source>
        <dbReference type="ARBA" id="ARBA00022840"/>
    </source>
</evidence>
<keyword evidence="1" id="KW-0418">Kinase</keyword>
<dbReference type="SMART" id="SM00220">
    <property type="entry name" value="S_TKc"/>
    <property type="match status" value="1"/>
</dbReference>
<reference evidence="6" key="2">
    <citation type="journal article" date="2022" name="Microbiol. Resour. Announc.">
        <title>Whole-Genome Sequence of Entomortierella parvispora E1425, a Mucoromycotan Fungus Associated with Burkholderiaceae-Related Endosymbiotic Bacteria.</title>
        <authorList>
            <person name="Herlambang A."/>
            <person name="Guo Y."/>
            <person name="Takashima Y."/>
            <person name="Narisawa K."/>
            <person name="Ohta H."/>
            <person name="Nishizawa T."/>
        </authorList>
    </citation>
    <scope>NUCLEOTIDE SEQUENCE</scope>
    <source>
        <strain evidence="6">E1425</strain>
    </source>
</reference>
<name>A0A9P3H2K9_9FUNG</name>
<dbReference type="Proteomes" id="UP000827284">
    <property type="component" value="Unassembled WGS sequence"/>
</dbReference>
<organism evidence="6 7">
    <name type="scientific">Entomortierella parvispora</name>
    <dbReference type="NCBI Taxonomy" id="205924"/>
    <lineage>
        <taxon>Eukaryota</taxon>
        <taxon>Fungi</taxon>
        <taxon>Fungi incertae sedis</taxon>
        <taxon>Mucoromycota</taxon>
        <taxon>Mortierellomycotina</taxon>
        <taxon>Mortierellomycetes</taxon>
        <taxon>Mortierellales</taxon>
        <taxon>Mortierellaceae</taxon>
        <taxon>Entomortierella</taxon>
    </lineage>
</organism>
<feature type="region of interest" description="Disordered" evidence="4">
    <location>
        <begin position="691"/>
        <end position="756"/>
    </location>
</feature>
<feature type="region of interest" description="Disordered" evidence="4">
    <location>
        <begin position="190"/>
        <end position="268"/>
    </location>
</feature>
<evidence type="ECO:0000313" key="7">
    <source>
        <dbReference type="Proteomes" id="UP000827284"/>
    </source>
</evidence>
<feature type="compositionally biased region" description="Acidic residues" evidence="4">
    <location>
        <begin position="704"/>
        <end position="713"/>
    </location>
</feature>